<evidence type="ECO:0000313" key="2">
    <source>
        <dbReference type="EMBL" id="CAH2090937.1"/>
    </source>
</evidence>
<dbReference type="EMBL" id="CAKOGL010000010">
    <property type="protein sequence ID" value="CAH2090937.1"/>
    <property type="molecule type" value="Genomic_DNA"/>
</dbReference>
<proteinExistence type="predicted"/>
<organism evidence="2 3">
    <name type="scientific">Euphydryas editha</name>
    <name type="common">Edith's checkerspot</name>
    <dbReference type="NCBI Taxonomy" id="104508"/>
    <lineage>
        <taxon>Eukaryota</taxon>
        <taxon>Metazoa</taxon>
        <taxon>Ecdysozoa</taxon>
        <taxon>Arthropoda</taxon>
        <taxon>Hexapoda</taxon>
        <taxon>Insecta</taxon>
        <taxon>Pterygota</taxon>
        <taxon>Neoptera</taxon>
        <taxon>Endopterygota</taxon>
        <taxon>Lepidoptera</taxon>
        <taxon>Glossata</taxon>
        <taxon>Ditrysia</taxon>
        <taxon>Papilionoidea</taxon>
        <taxon>Nymphalidae</taxon>
        <taxon>Nymphalinae</taxon>
        <taxon>Euphydryas</taxon>
    </lineage>
</organism>
<evidence type="ECO:0000313" key="3">
    <source>
        <dbReference type="Proteomes" id="UP001153954"/>
    </source>
</evidence>
<name>A0AAU9TZM6_EUPED</name>
<reference evidence="2" key="1">
    <citation type="submission" date="2022-03" db="EMBL/GenBank/DDBJ databases">
        <authorList>
            <person name="Tunstrom K."/>
        </authorList>
    </citation>
    <scope>NUCLEOTIDE SEQUENCE</scope>
</reference>
<comment type="caution">
    <text evidence="2">The sequence shown here is derived from an EMBL/GenBank/DDBJ whole genome shotgun (WGS) entry which is preliminary data.</text>
</comment>
<dbReference type="Proteomes" id="UP001153954">
    <property type="component" value="Unassembled WGS sequence"/>
</dbReference>
<sequence>MDSTSDSDNEEILELSEIEEIALHNIQELSQETVPSSFEELPQNIVQKDPAPQSLPQKTTSYSDEEQPSVSTTIANPASSLETQPSDDEYGDLNSNRKRSIKGFEDSKKWDKSITKVKRLKGEEYLGNEKFKVLHDIPRPAREIGPRCTSTFCTKSKIRGCSNLSDDERQIFQVLERYDMGAKETVCCV</sequence>
<evidence type="ECO:0000256" key="1">
    <source>
        <dbReference type="SAM" id="MobiDB-lite"/>
    </source>
</evidence>
<protein>
    <submittedName>
        <fullName evidence="2">Uncharacterized protein</fullName>
    </submittedName>
</protein>
<accession>A0AAU9TZM6</accession>
<gene>
    <name evidence="2" type="ORF">EEDITHA_LOCUS6845</name>
</gene>
<keyword evidence="3" id="KW-1185">Reference proteome</keyword>
<dbReference type="AlphaFoldDB" id="A0AAU9TZM6"/>
<feature type="region of interest" description="Disordered" evidence="1">
    <location>
        <begin position="32"/>
        <end position="102"/>
    </location>
</feature>
<feature type="compositionally biased region" description="Polar residues" evidence="1">
    <location>
        <begin position="54"/>
        <end position="84"/>
    </location>
</feature>